<feature type="binding site" evidence="9">
    <location>
        <position position="459"/>
    </location>
    <ligand>
        <name>a divalent metal cation</name>
        <dbReference type="ChEBI" id="CHEBI:60240"/>
        <label>1</label>
    </ligand>
</feature>
<reference evidence="13" key="1">
    <citation type="journal article" date="2023" name="PhytoFront">
        <title>Draft Genome Resources of Seven Strains of Tilletia horrida, Causal Agent of Kernel Smut of Rice.</title>
        <authorList>
            <person name="Khanal S."/>
            <person name="Antony Babu S."/>
            <person name="Zhou X.G."/>
        </authorList>
    </citation>
    <scope>NUCLEOTIDE SEQUENCE</scope>
    <source>
        <strain evidence="13">TX3</strain>
    </source>
</reference>
<keyword evidence="14" id="KW-1185">Reference proteome</keyword>
<dbReference type="EMBL" id="JAPDMQ010000054">
    <property type="protein sequence ID" value="KAK0537811.1"/>
    <property type="molecule type" value="Genomic_DNA"/>
</dbReference>
<gene>
    <name evidence="13" type="primary">MAP2</name>
    <name evidence="13" type="ORF">OC842_001502</name>
</gene>
<sequence>MTDALAAQVESKLSTNGDGAAVEQVNGNGKANGHSEDAAVAPAAANGGAEDDAEGEGEADDDDEEDGEGGAANGAATGGKKKKKKNKKSGAAKRRAKANRGPNPAVAQSDPPRIGLTKIYLDGVFPVGEIVEYDRSKWDENLKRVTDEERRERERILQEGDGNNYNVLRRAAEVHRQVRAYARRSIKPGMTMTEIANLIEDTNRALVEGDGQDSGIGFPTGLSLNEVAAHYTPNAGDKRVLQKEDVLKVDIGVHVQGRIVDSAFTLTWEDKWNPLLEAVRAATNTGLKEAGIDARLGEIGAAIQETMESHEFEADGKLQRVKCIQNLQGHSINPYVIHGGKSVPIVAQPNNNIKMEEGETYAIETFGSTGRGYVTDWGECSHYARRVNPPQTTLRVSSARSLLNTINKNFGTLPFCRRYLDRLGEKNYLLGLKHLVQQGIVTDYPPLADEPGSMTAQFEHTIMLRPTCKEIVSRGEDY</sequence>
<feature type="binding site" evidence="9">
    <location>
        <position position="364"/>
    </location>
    <ligand>
        <name>a divalent metal cation</name>
        <dbReference type="ChEBI" id="CHEBI:60240"/>
        <label>2</label>
        <note>catalytic</note>
    </ligand>
</feature>
<feature type="compositionally biased region" description="Basic residues" evidence="11">
    <location>
        <begin position="79"/>
        <end position="98"/>
    </location>
</feature>
<dbReference type="HAMAP" id="MF_03175">
    <property type="entry name" value="MetAP_2_euk"/>
    <property type="match status" value="1"/>
</dbReference>
<comment type="catalytic activity">
    <reaction evidence="1 9 10">
        <text>Release of N-terminal amino acids, preferentially methionine, from peptides and arylamides.</text>
        <dbReference type="EC" id="3.4.11.18"/>
    </reaction>
</comment>
<proteinExistence type="inferred from homology"/>
<dbReference type="NCBIfam" id="TIGR00501">
    <property type="entry name" value="met_pdase_II"/>
    <property type="match status" value="1"/>
</dbReference>
<evidence type="ECO:0000256" key="9">
    <source>
        <dbReference type="HAMAP-Rule" id="MF_03175"/>
    </source>
</evidence>
<comment type="function">
    <text evidence="9 10">Cotranslationally removes the N-terminal methionine from nascent proteins. The N-terminal methionine is often cleaved when the second residue in the primary sequence is small and uncharged (Met-Ala-, Cys, Gly, Pro, Ser, Thr, or Val).</text>
</comment>
<comment type="caution">
    <text evidence="13">The sequence shown here is derived from an EMBL/GenBank/DDBJ whole genome shotgun (WGS) entry which is preliminary data.</text>
</comment>
<evidence type="ECO:0000256" key="10">
    <source>
        <dbReference type="RuleBase" id="RU003653"/>
    </source>
</evidence>
<comment type="cofactor">
    <cofactor evidence="3">
        <name>Fe(2+)</name>
        <dbReference type="ChEBI" id="CHEBI:29033"/>
    </cofactor>
</comment>
<dbReference type="PANTHER" id="PTHR45777">
    <property type="entry name" value="METHIONINE AMINOPEPTIDASE 2"/>
    <property type="match status" value="1"/>
</dbReference>
<evidence type="ECO:0000256" key="7">
    <source>
        <dbReference type="ARBA" id="ARBA00022723"/>
    </source>
</evidence>
<dbReference type="InterPro" id="IPR036390">
    <property type="entry name" value="WH_DNA-bd_sf"/>
</dbReference>
<feature type="compositionally biased region" description="Acidic residues" evidence="11">
    <location>
        <begin position="49"/>
        <end position="68"/>
    </location>
</feature>
<comment type="cofactor">
    <cofactor evidence="2">
        <name>Mn(2+)</name>
        <dbReference type="ChEBI" id="CHEBI:29035"/>
    </cofactor>
</comment>
<evidence type="ECO:0000313" key="14">
    <source>
        <dbReference type="Proteomes" id="UP001176521"/>
    </source>
</evidence>
<evidence type="ECO:0000256" key="11">
    <source>
        <dbReference type="SAM" id="MobiDB-lite"/>
    </source>
</evidence>
<dbReference type="AlphaFoldDB" id="A0AAN6GJS6"/>
<evidence type="ECO:0000256" key="4">
    <source>
        <dbReference type="ARBA" id="ARBA00022438"/>
    </source>
</evidence>
<dbReference type="PANTHER" id="PTHR45777:SF2">
    <property type="entry name" value="METHIONINE AMINOPEPTIDASE 2"/>
    <property type="match status" value="1"/>
</dbReference>
<dbReference type="GO" id="GO:0005737">
    <property type="term" value="C:cytoplasm"/>
    <property type="evidence" value="ECO:0007669"/>
    <property type="project" value="UniProtKB-SubCell"/>
</dbReference>
<dbReference type="InterPro" id="IPR001714">
    <property type="entry name" value="Pept_M24_MAP"/>
</dbReference>
<dbReference type="SUPFAM" id="SSF46785">
    <property type="entry name" value="Winged helix' DNA-binding domain"/>
    <property type="match status" value="1"/>
</dbReference>
<keyword evidence="7 9" id="KW-0479">Metal-binding</keyword>
<dbReference type="SUPFAM" id="SSF55920">
    <property type="entry name" value="Creatinase/aminopeptidase"/>
    <property type="match status" value="1"/>
</dbReference>
<evidence type="ECO:0000256" key="8">
    <source>
        <dbReference type="ARBA" id="ARBA00022801"/>
    </source>
</evidence>
<dbReference type="InterPro" id="IPR036388">
    <property type="entry name" value="WH-like_DNA-bd_sf"/>
</dbReference>
<dbReference type="EC" id="3.4.11.18" evidence="9"/>
<protein>
    <recommendedName>
        <fullName evidence="9">Methionine aminopeptidase 2</fullName>
        <shortName evidence="9">MAP 2</shortName>
        <shortName evidence="9">MetAP 2</shortName>
        <ecNumber evidence="9">3.4.11.18</ecNumber>
    </recommendedName>
    <alternativeName>
        <fullName evidence="9">Peptidase M</fullName>
    </alternativeName>
</protein>
<dbReference type="InterPro" id="IPR002468">
    <property type="entry name" value="Pept_M24A_MAP2"/>
</dbReference>
<evidence type="ECO:0000256" key="1">
    <source>
        <dbReference type="ARBA" id="ARBA00000294"/>
    </source>
</evidence>
<evidence type="ECO:0000256" key="6">
    <source>
        <dbReference type="ARBA" id="ARBA00022670"/>
    </source>
</evidence>
<organism evidence="13 14">
    <name type="scientific">Tilletia horrida</name>
    <dbReference type="NCBI Taxonomy" id="155126"/>
    <lineage>
        <taxon>Eukaryota</taxon>
        <taxon>Fungi</taxon>
        <taxon>Dikarya</taxon>
        <taxon>Basidiomycota</taxon>
        <taxon>Ustilaginomycotina</taxon>
        <taxon>Exobasidiomycetes</taxon>
        <taxon>Tilletiales</taxon>
        <taxon>Tilletiaceae</taxon>
        <taxon>Tilletia</taxon>
    </lineage>
</organism>
<dbReference type="InterPro" id="IPR000994">
    <property type="entry name" value="Pept_M24"/>
</dbReference>
<comment type="cofactor">
    <cofactor evidence="9">
        <name>Co(2+)</name>
        <dbReference type="ChEBI" id="CHEBI:48828"/>
    </cofactor>
    <cofactor evidence="9">
        <name>Zn(2+)</name>
        <dbReference type="ChEBI" id="CHEBI:29105"/>
    </cofactor>
    <cofactor evidence="9">
        <name>Mn(2+)</name>
        <dbReference type="ChEBI" id="CHEBI:29035"/>
    </cofactor>
    <cofactor evidence="9">
        <name>Fe(2+)</name>
        <dbReference type="ChEBI" id="CHEBI:29033"/>
    </cofactor>
    <text evidence="9">Binds 2 divalent metal cations per subunit. Has a high-affinity and a low affinity metal-binding site. The true nature of the physiological cofactor is under debate. The enzyme is active with cobalt, zinc, manganese or divalent iron ions. Most likely, methionine aminopeptidases function as mononuclear Fe(2+)-metalloproteases under physiological conditions, and the catalytically relevant metal-binding site has been assigned to the histidine-containing high-affinity site.</text>
</comment>
<accession>A0AAN6GJS6</accession>
<feature type="region of interest" description="Disordered" evidence="11">
    <location>
        <begin position="1"/>
        <end position="111"/>
    </location>
</feature>
<feature type="binding site" evidence="9">
    <location>
        <position position="261"/>
    </location>
    <ligand>
        <name>a divalent metal cation</name>
        <dbReference type="ChEBI" id="CHEBI:60240"/>
        <label>2</label>
        <note>catalytic</note>
    </ligand>
</feature>
<feature type="domain" description="Peptidase M24" evidence="12">
    <location>
        <begin position="168"/>
        <end position="372"/>
    </location>
</feature>
<evidence type="ECO:0000256" key="5">
    <source>
        <dbReference type="ARBA" id="ARBA00022490"/>
    </source>
</evidence>
<feature type="binding site" evidence="9">
    <location>
        <position position="338"/>
    </location>
    <ligand>
        <name>substrate</name>
    </ligand>
</feature>
<evidence type="ECO:0000256" key="3">
    <source>
        <dbReference type="ARBA" id="ARBA00001954"/>
    </source>
</evidence>
<feature type="binding site" evidence="9">
    <location>
        <position position="459"/>
    </location>
    <ligand>
        <name>a divalent metal cation</name>
        <dbReference type="ChEBI" id="CHEBI:60240"/>
        <label>2</label>
        <note>catalytic</note>
    </ligand>
</feature>
<comment type="similarity">
    <text evidence="9">Belongs to the peptidase M24A family. Methionine aminopeptidase eukaryotic type 2 subfamily.</text>
</comment>
<dbReference type="PRINTS" id="PR00599">
    <property type="entry name" value="MAPEPTIDASE"/>
</dbReference>
<comment type="subcellular location">
    <subcellularLocation>
        <location evidence="9">Cytoplasm</location>
    </subcellularLocation>
</comment>
<dbReference type="Gene3D" id="1.10.10.10">
    <property type="entry name" value="Winged helix-like DNA-binding domain superfamily/Winged helix DNA-binding domain"/>
    <property type="match status" value="1"/>
</dbReference>
<dbReference type="Pfam" id="PF00557">
    <property type="entry name" value="Peptidase_M24"/>
    <property type="match status" value="1"/>
</dbReference>
<dbReference type="InterPro" id="IPR050247">
    <property type="entry name" value="Met_Aminopeptidase_Type2"/>
</dbReference>
<name>A0AAN6GJS6_9BASI</name>
<keyword evidence="8 9" id="KW-0378">Hydrolase</keyword>
<evidence type="ECO:0000256" key="2">
    <source>
        <dbReference type="ARBA" id="ARBA00001936"/>
    </source>
</evidence>
<feature type="compositionally biased region" description="Low complexity" evidence="11">
    <location>
        <begin position="38"/>
        <end position="48"/>
    </location>
</feature>
<dbReference type="CDD" id="cd01088">
    <property type="entry name" value="MetAP2"/>
    <property type="match status" value="1"/>
</dbReference>
<feature type="binding site" evidence="9">
    <location>
        <position position="230"/>
    </location>
    <ligand>
        <name>substrate</name>
    </ligand>
</feature>
<evidence type="ECO:0000313" key="13">
    <source>
        <dbReference type="EMBL" id="KAK0537811.1"/>
    </source>
</evidence>
<feature type="binding site" evidence="9">
    <location>
        <position position="250"/>
    </location>
    <ligand>
        <name>a divalent metal cation</name>
        <dbReference type="ChEBI" id="CHEBI:60240"/>
        <label>1</label>
    </ligand>
</feature>
<feature type="binding site" evidence="9">
    <location>
        <position position="330"/>
    </location>
    <ligand>
        <name>a divalent metal cation</name>
        <dbReference type="ChEBI" id="CHEBI:60240"/>
        <label>2</label>
        <note>catalytic</note>
    </ligand>
</feature>
<keyword evidence="5 9" id="KW-0963">Cytoplasm</keyword>
<keyword evidence="4 9" id="KW-0031">Aminopeptidase</keyword>
<dbReference type="GO" id="GO:0070006">
    <property type="term" value="F:metalloaminopeptidase activity"/>
    <property type="evidence" value="ECO:0007669"/>
    <property type="project" value="UniProtKB-UniRule"/>
</dbReference>
<dbReference type="GO" id="GO:0046872">
    <property type="term" value="F:metal ion binding"/>
    <property type="evidence" value="ECO:0007669"/>
    <property type="project" value="UniProtKB-UniRule"/>
</dbReference>
<dbReference type="Gene3D" id="3.90.230.10">
    <property type="entry name" value="Creatinase/methionine aminopeptidase superfamily"/>
    <property type="match status" value="1"/>
</dbReference>
<dbReference type="GO" id="GO:0004239">
    <property type="term" value="F:initiator methionyl aminopeptidase activity"/>
    <property type="evidence" value="ECO:0007669"/>
    <property type="project" value="UniProtKB-UniRule"/>
</dbReference>
<evidence type="ECO:0000259" key="12">
    <source>
        <dbReference type="Pfam" id="PF00557"/>
    </source>
</evidence>
<dbReference type="GO" id="GO:0006508">
    <property type="term" value="P:proteolysis"/>
    <property type="evidence" value="ECO:0007669"/>
    <property type="project" value="UniProtKB-KW"/>
</dbReference>
<dbReference type="Proteomes" id="UP001176521">
    <property type="component" value="Unassembled WGS sequence"/>
</dbReference>
<keyword evidence="6 9" id="KW-0645">Protease</keyword>
<feature type="binding site" evidence="9">
    <location>
        <position position="261"/>
    </location>
    <ligand>
        <name>a divalent metal cation</name>
        <dbReference type="ChEBI" id="CHEBI:60240"/>
        <label>1</label>
    </ligand>
</feature>
<dbReference type="InterPro" id="IPR036005">
    <property type="entry name" value="Creatinase/aminopeptidase-like"/>
</dbReference>